<reference evidence="3" key="1">
    <citation type="submission" date="2016-11" db="EMBL/GenBank/DDBJ databases">
        <authorList>
            <person name="Varghese N."/>
            <person name="Submissions S."/>
        </authorList>
    </citation>
    <scope>NUCLEOTIDE SEQUENCE [LARGE SCALE GENOMIC DNA]</scope>
    <source>
        <strain evidence="3">DSM 18016</strain>
    </source>
</reference>
<accession>A0A1M6Q6L5</accession>
<sequence length="302" mass="34609">MNNSATTRRISKIAIEYNGNDKGTAECVYSNNLLSTTPEEQFAEMKFIAERNPNVKKWALTGYISPPKEVGDSLTNEELKELALKSLKDVGLTENNQVVLDVHNSTKQKHIHFIVNRIDVYGKCTVKSANIGKRFGESVRNVCKEMNLKTDVEIGKEKKQQMLKVLQNCLKVSRNFDDLVDYMRRCGYRVTLSQNVKEGMSGMRIVRLKDINDQTQRQYHPGYKLSEITSKLKIKDIKEILNRNAENHQSAIFSQSNPPTNEIKHPEKSALKEIENAVKELLKPSYAPAADDELLRKRKRRR</sequence>
<dbReference type="RefSeq" id="WP_072997153.1">
    <property type="nucleotide sequence ID" value="NZ_FRAM01000001.1"/>
</dbReference>
<feature type="domain" description="MobA/VirD2-like nuclease" evidence="1">
    <location>
        <begin position="17"/>
        <end position="148"/>
    </location>
</feature>
<dbReference type="OrthoDB" id="3035232at2"/>
<protein>
    <submittedName>
        <fullName evidence="2">Relaxase/Mobilisation nuclease domain-containing protein</fullName>
    </submittedName>
</protein>
<dbReference type="AlphaFoldDB" id="A0A1M6Q6L5"/>
<name>A0A1M6Q6L5_9FLAO</name>
<dbReference type="InterPro" id="IPR005094">
    <property type="entry name" value="Endonuclease_MobA/VirD2"/>
</dbReference>
<evidence type="ECO:0000259" key="1">
    <source>
        <dbReference type="Pfam" id="PF03432"/>
    </source>
</evidence>
<keyword evidence="3" id="KW-1185">Reference proteome</keyword>
<proteinExistence type="predicted"/>
<evidence type="ECO:0000313" key="2">
    <source>
        <dbReference type="EMBL" id="SHK15746.1"/>
    </source>
</evidence>
<dbReference type="Pfam" id="PF03432">
    <property type="entry name" value="Relaxase"/>
    <property type="match status" value="1"/>
</dbReference>
<dbReference type="Proteomes" id="UP000184498">
    <property type="component" value="Unassembled WGS sequence"/>
</dbReference>
<gene>
    <name evidence="2" type="ORF">SAMN05444371_1538</name>
</gene>
<organism evidence="2 3">
    <name type="scientific">Epilithonimonas mollis</name>
    <dbReference type="NCBI Taxonomy" id="216903"/>
    <lineage>
        <taxon>Bacteria</taxon>
        <taxon>Pseudomonadati</taxon>
        <taxon>Bacteroidota</taxon>
        <taxon>Flavobacteriia</taxon>
        <taxon>Flavobacteriales</taxon>
        <taxon>Weeksellaceae</taxon>
        <taxon>Chryseobacterium group</taxon>
        <taxon>Epilithonimonas</taxon>
    </lineage>
</organism>
<evidence type="ECO:0000313" key="3">
    <source>
        <dbReference type="Proteomes" id="UP000184498"/>
    </source>
</evidence>
<dbReference type="STRING" id="216903.SAMN05444371_1538"/>
<dbReference type="EMBL" id="FRAM01000001">
    <property type="protein sequence ID" value="SHK15746.1"/>
    <property type="molecule type" value="Genomic_DNA"/>
</dbReference>